<reference evidence="1" key="1">
    <citation type="submission" date="2024-09" db="EMBL/GenBank/DDBJ databases">
        <title>Black Yeasts Isolated from many extreme environments.</title>
        <authorList>
            <person name="Coleine C."/>
            <person name="Stajich J.E."/>
            <person name="Selbmann L."/>
        </authorList>
    </citation>
    <scope>NUCLEOTIDE SEQUENCE</scope>
    <source>
        <strain evidence="1">CCFEE 5737</strain>
    </source>
</reference>
<protein>
    <submittedName>
        <fullName evidence="1">Uncharacterized protein</fullName>
    </submittedName>
</protein>
<gene>
    <name evidence="1" type="ORF">LTS18_005026</name>
</gene>
<dbReference type="EMBL" id="JAWDJW010000119">
    <property type="protein sequence ID" value="KAK3081593.1"/>
    <property type="molecule type" value="Genomic_DNA"/>
</dbReference>
<proteinExistence type="predicted"/>
<sequence length="533" mass="58709">MSAKSDEKRSADAGDATPTPQAYDETTSSSDVTTDAQSPPRRSESSIWMRIYRFLTWCPPRLRWDPNKPAEFSLSLNILFGFAGAFTVANLYYNHPILNILARDFNVTYEDSSLVPTLAQAGIVLCVTTSWPAFLAVTYLTAVTTVTPQIMLPLVGDLAPPNRRATALSIVVSGFILGILVARVLSGTVTNYTSWRNIYWMALGLQYVIFILLWFFMPDYPRTNTQHINYFRLLWSIISMLFKHAVLVQACLISFFTTATFTSFWTTLTFLLAGAPYFYDPIYIGLFGLIGILAMFFGPPYAKFVTDKFHPLFSVIVGNLICLVGIVIGTYAGQHSAAAPAIQAFLNDWGLQTAQIANRASIYGIEPKARNRLNTAFMVATFCGQLTGTAAGNHIYADGGWIHSGSASVGFIGAALFFCFVRGPYETRWVGWRGGWSLRKKPKTDEPGGKWVGKGDEEKGGGDAAAEGKAKEETNTEKALDEIAGEDEEERVAHQQAAQEEEREAEKSRDVSSKSSVEGATREDEIRPADTKA</sequence>
<dbReference type="Proteomes" id="UP001186974">
    <property type="component" value="Unassembled WGS sequence"/>
</dbReference>
<evidence type="ECO:0000313" key="2">
    <source>
        <dbReference type="Proteomes" id="UP001186974"/>
    </source>
</evidence>
<comment type="caution">
    <text evidence="1">The sequence shown here is derived from an EMBL/GenBank/DDBJ whole genome shotgun (WGS) entry which is preliminary data.</text>
</comment>
<keyword evidence="2" id="KW-1185">Reference proteome</keyword>
<accession>A0ACC3DYF8</accession>
<name>A0ACC3DYF8_9PEZI</name>
<organism evidence="1 2">
    <name type="scientific">Coniosporium uncinatum</name>
    <dbReference type="NCBI Taxonomy" id="93489"/>
    <lineage>
        <taxon>Eukaryota</taxon>
        <taxon>Fungi</taxon>
        <taxon>Dikarya</taxon>
        <taxon>Ascomycota</taxon>
        <taxon>Pezizomycotina</taxon>
        <taxon>Dothideomycetes</taxon>
        <taxon>Dothideomycetes incertae sedis</taxon>
        <taxon>Coniosporium</taxon>
    </lineage>
</organism>
<evidence type="ECO:0000313" key="1">
    <source>
        <dbReference type="EMBL" id="KAK3081593.1"/>
    </source>
</evidence>